<dbReference type="Pfam" id="PF18949">
    <property type="entry name" value="DUF5693"/>
    <property type="match status" value="1"/>
</dbReference>
<organism evidence="2 3">
    <name type="scientific">Megasphaera paucivorans</name>
    <dbReference type="NCBI Taxonomy" id="349095"/>
    <lineage>
        <taxon>Bacteria</taxon>
        <taxon>Bacillati</taxon>
        <taxon>Bacillota</taxon>
        <taxon>Negativicutes</taxon>
        <taxon>Veillonellales</taxon>
        <taxon>Veillonellaceae</taxon>
        <taxon>Megasphaera</taxon>
    </lineage>
</organism>
<keyword evidence="3" id="KW-1185">Reference proteome</keyword>
<keyword evidence="1" id="KW-0812">Transmembrane</keyword>
<feature type="transmembrane region" description="Helical" evidence="1">
    <location>
        <begin position="650"/>
        <end position="674"/>
    </location>
</feature>
<feature type="transmembrane region" description="Helical" evidence="1">
    <location>
        <begin position="366"/>
        <end position="386"/>
    </location>
</feature>
<keyword evidence="1" id="KW-1133">Transmembrane helix</keyword>
<sequence>MEYTNKRSKTLMIIAILIGLLCAVYMCVQRYHVEQENTTIEMALDYDAILAMARNDGYDTDAALEKCREAGITSFTIYDSTLNKLTQRGELSLITKLGFKLYYPQFNISDLSYDYYVIGKPKGTKDAYFNEVCIDLKKRLGDKNVKVLDNPQYRIMGVRGVMPALGEMNLGILTADANEIAAHGFHVILRPTNYSNVTKDKVESFFDRADTIQNVSGIMFVGKEVLGYNPDPAMHKDMLDYTAACLKQRNLPFYMIESVNQLQYNTQDGMYDLAGLLNYDTGRVYAMAKEELEKISPEEAAMRYYISDLERNVRINLFALYKKPAHGLSLTDTNLKYISDVSSKLKDRGYHLGKASILPAYYPNTILLAIVAAAAVCGFILTFNLLFPLGDKYNYILMAVGILAAVSGAFVAKGALFLQIMAVGCATATPVASILILLDWWKKKNITKKLGFVRVLRDGTVGLACAVAMSMIGGLFIAAMLGNIRFFMEFDFYRGVKLTFILPIVLVCIGYIRRFPLFDRTINSPEEFIDFVKHFLNIPIKMGSLMLVGFLAFAAFVFVGRSGHTAGVPVPGAEVAMRRFLENTMYARPREKEFLIGHPAFYLMVAAMYRKWPQIIHFLMVVAAAIGQGSMVETFAHIRTPIEMSFVRGLNGWVTGMVLGIIVVCALPIFQYITAWMGKQVSRRD</sequence>
<gene>
    <name evidence="2" type="ORF">SAMN05660299_02077</name>
</gene>
<accession>A0A1G9YJ86</accession>
<dbReference type="EMBL" id="FNHQ01000023">
    <property type="protein sequence ID" value="SDN08563.1"/>
    <property type="molecule type" value="Genomic_DNA"/>
</dbReference>
<dbReference type="Proteomes" id="UP000199309">
    <property type="component" value="Unassembled WGS sequence"/>
</dbReference>
<feature type="transmembrane region" description="Helical" evidence="1">
    <location>
        <begin position="393"/>
        <end position="411"/>
    </location>
</feature>
<feature type="transmembrane region" description="Helical" evidence="1">
    <location>
        <begin position="542"/>
        <end position="560"/>
    </location>
</feature>
<evidence type="ECO:0000313" key="2">
    <source>
        <dbReference type="EMBL" id="SDN08563.1"/>
    </source>
</evidence>
<dbReference type="InterPro" id="IPR043748">
    <property type="entry name" value="DUF5693"/>
</dbReference>
<feature type="transmembrane region" description="Helical" evidence="1">
    <location>
        <begin position="594"/>
        <end position="609"/>
    </location>
</feature>
<feature type="transmembrane region" description="Helical" evidence="1">
    <location>
        <begin position="417"/>
        <end position="438"/>
    </location>
</feature>
<name>A0A1G9YJ86_9FIRM</name>
<evidence type="ECO:0000256" key="1">
    <source>
        <dbReference type="SAM" id="Phobius"/>
    </source>
</evidence>
<feature type="transmembrane region" description="Helical" evidence="1">
    <location>
        <begin position="616"/>
        <end position="638"/>
    </location>
</feature>
<dbReference type="STRING" id="349095.SAMN05660299_02077"/>
<feature type="transmembrane region" description="Helical" evidence="1">
    <location>
        <begin position="12"/>
        <end position="32"/>
    </location>
</feature>
<dbReference type="AlphaFoldDB" id="A0A1G9YJ86"/>
<dbReference type="OrthoDB" id="3805529at2"/>
<protein>
    <submittedName>
        <fullName evidence="2">Uncharacterized protein</fullName>
    </submittedName>
</protein>
<proteinExistence type="predicted"/>
<feature type="transmembrane region" description="Helical" evidence="1">
    <location>
        <begin position="492"/>
        <end position="512"/>
    </location>
</feature>
<reference evidence="2 3" key="1">
    <citation type="submission" date="2016-10" db="EMBL/GenBank/DDBJ databases">
        <authorList>
            <person name="de Groot N.N."/>
        </authorList>
    </citation>
    <scope>NUCLEOTIDE SEQUENCE [LARGE SCALE GENOMIC DNA]</scope>
    <source>
        <strain evidence="2 3">DSM 16981</strain>
    </source>
</reference>
<feature type="transmembrane region" description="Helical" evidence="1">
    <location>
        <begin position="459"/>
        <end position="480"/>
    </location>
</feature>
<keyword evidence="1" id="KW-0472">Membrane</keyword>
<evidence type="ECO:0000313" key="3">
    <source>
        <dbReference type="Proteomes" id="UP000199309"/>
    </source>
</evidence>